<keyword evidence="6" id="KW-0482">Metalloprotease</keyword>
<organism evidence="8 9">
    <name type="scientific">Companilactobacillus ginsenosidimutans</name>
    <dbReference type="NCBI Taxonomy" id="1007676"/>
    <lineage>
        <taxon>Bacteria</taxon>
        <taxon>Bacillati</taxon>
        <taxon>Bacillota</taxon>
        <taxon>Bacilli</taxon>
        <taxon>Lactobacillales</taxon>
        <taxon>Lactobacillaceae</taxon>
        <taxon>Companilactobacillus</taxon>
    </lineage>
</organism>
<dbReference type="Pfam" id="PF04002">
    <property type="entry name" value="RadC"/>
    <property type="match status" value="1"/>
</dbReference>
<sequence length="150" mass="16530">MGNAQACKLLAAVELGARKIERESMPKEQISLSQLGKHLIKKIGNSPQEKLVAVYLDNGFHIIKESTIFIGTVDSATVHPRDVLREGLRLSAPQVIICHNHPGGSLSASPEDERFSERLKKCCELVGINLVDHIIVTPHDFLSFKAQDLI</sequence>
<accession>A0A0H4QDL6</accession>
<feature type="domain" description="MPN" evidence="7">
    <location>
        <begin position="28"/>
        <end position="150"/>
    </location>
</feature>
<evidence type="ECO:0000313" key="8">
    <source>
        <dbReference type="EMBL" id="AKP66399.1"/>
    </source>
</evidence>
<keyword evidence="2" id="KW-0645">Protease</keyword>
<evidence type="ECO:0000256" key="3">
    <source>
        <dbReference type="ARBA" id="ARBA00022723"/>
    </source>
</evidence>
<gene>
    <name evidence="8" type="ORF">ABM34_01770</name>
</gene>
<dbReference type="PATRIC" id="fig|1007676.4.peg.370"/>
<dbReference type="InterPro" id="IPR025657">
    <property type="entry name" value="RadC_JAB"/>
</dbReference>
<dbReference type="PANTHER" id="PTHR30471:SF3">
    <property type="entry name" value="UPF0758 PROTEIN YEES-RELATED"/>
    <property type="match status" value="1"/>
</dbReference>
<dbReference type="PROSITE" id="PS50249">
    <property type="entry name" value="MPN"/>
    <property type="match status" value="1"/>
</dbReference>
<dbReference type="GO" id="GO:0008237">
    <property type="term" value="F:metallopeptidase activity"/>
    <property type="evidence" value="ECO:0007669"/>
    <property type="project" value="UniProtKB-KW"/>
</dbReference>
<dbReference type="CDD" id="cd08071">
    <property type="entry name" value="MPN_DUF2466"/>
    <property type="match status" value="1"/>
</dbReference>
<dbReference type="AlphaFoldDB" id="A0A0H4QDL6"/>
<protein>
    <recommendedName>
        <fullName evidence="7">MPN domain-containing protein</fullName>
    </recommendedName>
</protein>
<dbReference type="PANTHER" id="PTHR30471">
    <property type="entry name" value="DNA REPAIR PROTEIN RADC"/>
    <property type="match status" value="1"/>
</dbReference>
<keyword evidence="4" id="KW-0378">Hydrolase</keyword>
<dbReference type="STRING" id="1007676.ABM34_01770"/>
<evidence type="ECO:0000256" key="5">
    <source>
        <dbReference type="ARBA" id="ARBA00022833"/>
    </source>
</evidence>
<dbReference type="EMBL" id="CP012034">
    <property type="protein sequence ID" value="AKP66399.1"/>
    <property type="molecule type" value="Genomic_DNA"/>
</dbReference>
<evidence type="ECO:0000256" key="1">
    <source>
        <dbReference type="ARBA" id="ARBA00010243"/>
    </source>
</evidence>
<dbReference type="GO" id="GO:0006508">
    <property type="term" value="P:proteolysis"/>
    <property type="evidence" value="ECO:0007669"/>
    <property type="project" value="UniProtKB-KW"/>
</dbReference>
<dbReference type="InterPro" id="IPR001405">
    <property type="entry name" value="UPF0758"/>
</dbReference>
<evidence type="ECO:0000256" key="2">
    <source>
        <dbReference type="ARBA" id="ARBA00022670"/>
    </source>
</evidence>
<evidence type="ECO:0000313" key="9">
    <source>
        <dbReference type="Proteomes" id="UP000036106"/>
    </source>
</evidence>
<dbReference type="KEGG" id="lgn:ABM34_01770"/>
<evidence type="ECO:0000259" key="7">
    <source>
        <dbReference type="PROSITE" id="PS50249"/>
    </source>
</evidence>
<proteinExistence type="inferred from homology"/>
<name>A0A0H4QDL6_9LACO</name>
<keyword evidence="9" id="KW-1185">Reference proteome</keyword>
<evidence type="ECO:0000256" key="4">
    <source>
        <dbReference type="ARBA" id="ARBA00022801"/>
    </source>
</evidence>
<evidence type="ECO:0000256" key="6">
    <source>
        <dbReference type="ARBA" id="ARBA00023049"/>
    </source>
</evidence>
<dbReference type="GO" id="GO:0046872">
    <property type="term" value="F:metal ion binding"/>
    <property type="evidence" value="ECO:0007669"/>
    <property type="project" value="UniProtKB-KW"/>
</dbReference>
<dbReference type="InterPro" id="IPR037518">
    <property type="entry name" value="MPN"/>
</dbReference>
<comment type="similarity">
    <text evidence="1">Belongs to the UPF0758 family.</text>
</comment>
<dbReference type="Gene3D" id="3.40.140.10">
    <property type="entry name" value="Cytidine Deaminase, domain 2"/>
    <property type="match status" value="1"/>
</dbReference>
<keyword evidence="3" id="KW-0479">Metal-binding</keyword>
<dbReference type="Proteomes" id="UP000036106">
    <property type="component" value="Chromosome"/>
</dbReference>
<reference evidence="9" key="1">
    <citation type="submission" date="2015-07" db="EMBL/GenBank/DDBJ databases">
        <title>Lactobacillus ginsenosidimutans/EMML 3141/ whole genome sequencing.</title>
        <authorList>
            <person name="Kim M.K."/>
            <person name="Im W.-T."/>
            <person name="Srinivasan S."/>
            <person name="Lee J.-J."/>
        </authorList>
    </citation>
    <scope>NUCLEOTIDE SEQUENCE [LARGE SCALE GENOMIC DNA]</scope>
    <source>
        <strain evidence="9">EMML 3041</strain>
    </source>
</reference>
<keyword evidence="5" id="KW-0862">Zinc</keyword>